<dbReference type="PANTHER" id="PTHR30514:SF1">
    <property type="entry name" value="HTH-TYPE TRANSCRIPTIONAL REGULATOR HEXR-RELATED"/>
    <property type="match status" value="1"/>
</dbReference>
<dbReference type="InterPro" id="IPR001347">
    <property type="entry name" value="SIS_dom"/>
</dbReference>
<evidence type="ECO:0000259" key="4">
    <source>
        <dbReference type="PROSITE" id="PS51071"/>
    </source>
</evidence>
<keyword evidence="7" id="KW-1185">Reference proteome</keyword>
<evidence type="ECO:0000256" key="3">
    <source>
        <dbReference type="ARBA" id="ARBA00023163"/>
    </source>
</evidence>
<feature type="domain" description="HTH rpiR-type" evidence="4">
    <location>
        <begin position="1"/>
        <end position="77"/>
    </location>
</feature>
<dbReference type="STRING" id="1235802.C823_00559"/>
<evidence type="ECO:0000313" key="6">
    <source>
        <dbReference type="EMBL" id="EMZ37071.1"/>
    </source>
</evidence>
<dbReference type="PROSITE" id="PS51071">
    <property type="entry name" value="HTH_RPIR"/>
    <property type="match status" value="1"/>
</dbReference>
<dbReference type="GO" id="GO:1901135">
    <property type="term" value="P:carbohydrate derivative metabolic process"/>
    <property type="evidence" value="ECO:0007669"/>
    <property type="project" value="InterPro"/>
</dbReference>
<dbReference type="AlphaFoldDB" id="N2B9K0"/>
<sequence length="252" mass="28391">MDFYNRIAENAHLLNKSDNEILSYCIRNNQTLSKMKVQEVADTLYTSPASVVRFCKKLGFSGFSEFKAGIKAELSQNQNESGEKSHPTDFLKDVHKTIQLIPEETIDRVLEKIHNCRRIEFYAAGSSRTVAAEFVKRLQVLGKPAFWYDDSSLMNISARQITADDLVIVISVSGETSLVIAAANMAKSHGASIVSVTDLGSSVLSDMADENIYVNSTYFIKADIKIRSRVQLLLVCEYMFFRYLEEYGHCEK</sequence>
<evidence type="ECO:0000256" key="1">
    <source>
        <dbReference type="ARBA" id="ARBA00023015"/>
    </source>
</evidence>
<keyword evidence="1" id="KW-0805">Transcription regulation</keyword>
<organism evidence="6 7">
    <name type="scientific">Eubacterium plexicaudatum ASF492</name>
    <dbReference type="NCBI Taxonomy" id="1235802"/>
    <lineage>
        <taxon>Bacteria</taxon>
        <taxon>Bacillati</taxon>
        <taxon>Bacillota</taxon>
        <taxon>Clostridia</taxon>
        <taxon>Eubacteriales</taxon>
        <taxon>Eubacteriaceae</taxon>
        <taxon>Eubacterium</taxon>
    </lineage>
</organism>
<evidence type="ECO:0000259" key="5">
    <source>
        <dbReference type="PROSITE" id="PS51464"/>
    </source>
</evidence>
<dbReference type="InterPro" id="IPR035472">
    <property type="entry name" value="RpiR-like_SIS"/>
</dbReference>
<evidence type="ECO:0000256" key="2">
    <source>
        <dbReference type="ARBA" id="ARBA00023125"/>
    </source>
</evidence>
<gene>
    <name evidence="6" type="ORF">C823_00559</name>
</gene>
<dbReference type="PROSITE" id="PS51464">
    <property type="entry name" value="SIS"/>
    <property type="match status" value="1"/>
</dbReference>
<dbReference type="PATRIC" id="fig|1235802.3.peg.584"/>
<dbReference type="InterPro" id="IPR047640">
    <property type="entry name" value="RpiR-like"/>
</dbReference>
<dbReference type="Gene3D" id="1.10.10.10">
    <property type="entry name" value="Winged helix-like DNA-binding domain superfamily/Winged helix DNA-binding domain"/>
    <property type="match status" value="1"/>
</dbReference>
<dbReference type="InterPro" id="IPR009057">
    <property type="entry name" value="Homeodomain-like_sf"/>
</dbReference>
<evidence type="ECO:0000313" key="7">
    <source>
        <dbReference type="Proteomes" id="UP000012589"/>
    </source>
</evidence>
<dbReference type="Gene3D" id="3.40.50.10490">
    <property type="entry name" value="Glucose-6-phosphate isomerase like protein, domain 1"/>
    <property type="match status" value="1"/>
</dbReference>
<dbReference type="Proteomes" id="UP000012589">
    <property type="component" value="Unassembled WGS sequence"/>
</dbReference>
<dbReference type="OrthoDB" id="3684496at2"/>
<comment type="caution">
    <text evidence="6">The sequence shown here is derived from an EMBL/GenBank/DDBJ whole genome shotgun (WGS) entry which is preliminary data.</text>
</comment>
<dbReference type="SUPFAM" id="SSF53697">
    <property type="entry name" value="SIS domain"/>
    <property type="match status" value="1"/>
</dbReference>
<dbReference type="PANTHER" id="PTHR30514">
    <property type="entry name" value="GLUCOKINASE"/>
    <property type="match status" value="1"/>
</dbReference>
<dbReference type="Pfam" id="PF01380">
    <property type="entry name" value="SIS"/>
    <property type="match status" value="1"/>
</dbReference>
<dbReference type="EMBL" id="AQFT01000015">
    <property type="protein sequence ID" value="EMZ37071.1"/>
    <property type="molecule type" value="Genomic_DNA"/>
</dbReference>
<feature type="domain" description="SIS" evidence="5">
    <location>
        <begin position="109"/>
        <end position="250"/>
    </location>
</feature>
<dbReference type="SUPFAM" id="SSF46689">
    <property type="entry name" value="Homeodomain-like"/>
    <property type="match status" value="1"/>
</dbReference>
<evidence type="ECO:0008006" key="8">
    <source>
        <dbReference type="Google" id="ProtNLM"/>
    </source>
</evidence>
<accession>N2B9K0</accession>
<reference evidence="6 7" key="1">
    <citation type="journal article" date="2014" name="Genome Announc.">
        <title>Draft genome sequences of the altered schaedler flora, a defined bacterial community from gnotobiotic mice.</title>
        <authorList>
            <person name="Wannemuehler M.J."/>
            <person name="Overstreet A.M."/>
            <person name="Ward D.V."/>
            <person name="Phillips G.J."/>
        </authorList>
    </citation>
    <scope>NUCLEOTIDE SEQUENCE [LARGE SCALE GENOMIC DNA]</scope>
    <source>
        <strain evidence="6 7">ASF492</strain>
    </source>
</reference>
<dbReference type="eggNOG" id="COG1737">
    <property type="taxonomic scope" value="Bacteria"/>
</dbReference>
<dbReference type="GO" id="GO:0003677">
    <property type="term" value="F:DNA binding"/>
    <property type="evidence" value="ECO:0007669"/>
    <property type="project" value="UniProtKB-KW"/>
</dbReference>
<dbReference type="CDD" id="cd05013">
    <property type="entry name" value="SIS_RpiR"/>
    <property type="match status" value="1"/>
</dbReference>
<dbReference type="GO" id="GO:0003700">
    <property type="term" value="F:DNA-binding transcription factor activity"/>
    <property type="evidence" value="ECO:0007669"/>
    <property type="project" value="InterPro"/>
</dbReference>
<keyword evidence="2" id="KW-0238">DNA-binding</keyword>
<proteinExistence type="predicted"/>
<dbReference type="GO" id="GO:0097367">
    <property type="term" value="F:carbohydrate derivative binding"/>
    <property type="evidence" value="ECO:0007669"/>
    <property type="project" value="InterPro"/>
</dbReference>
<keyword evidence="3" id="KW-0804">Transcription</keyword>
<name>N2B9K0_9FIRM</name>
<dbReference type="Pfam" id="PF01418">
    <property type="entry name" value="HTH_6"/>
    <property type="match status" value="1"/>
</dbReference>
<dbReference type="InterPro" id="IPR036388">
    <property type="entry name" value="WH-like_DNA-bd_sf"/>
</dbReference>
<dbReference type="InterPro" id="IPR046348">
    <property type="entry name" value="SIS_dom_sf"/>
</dbReference>
<protein>
    <recommendedName>
        <fullName evidence="8">HTH rpiR-type domain-containing protein</fullName>
    </recommendedName>
</protein>
<dbReference type="InterPro" id="IPR000281">
    <property type="entry name" value="HTH_RpiR"/>
</dbReference>
<dbReference type="HOGENOM" id="CLU_055769_4_3_9"/>